<evidence type="ECO:0000256" key="3">
    <source>
        <dbReference type="ARBA" id="ARBA00022989"/>
    </source>
</evidence>
<reference evidence="9 11" key="2">
    <citation type="submission" date="2018-06" db="EMBL/GenBank/DDBJ databases">
        <authorList>
            <consortium name="IHU Genomes"/>
        </authorList>
    </citation>
    <scope>NUCLEOTIDE SEQUENCE [LARGE SCALE GENOMIC DNA]</scope>
    <source>
        <strain evidence="9 11">NEC25</strain>
    </source>
</reference>
<keyword evidence="4 5" id="KW-0472">Membrane</keyword>
<evidence type="ECO:0000313" key="11">
    <source>
        <dbReference type="Proteomes" id="UP000431451"/>
    </source>
</evidence>
<evidence type="ECO:0000313" key="10">
    <source>
        <dbReference type="Proteomes" id="UP000220840"/>
    </source>
</evidence>
<evidence type="ECO:0000256" key="2">
    <source>
        <dbReference type="ARBA" id="ARBA00022692"/>
    </source>
</evidence>
<feature type="transmembrane region" description="Helical" evidence="5">
    <location>
        <begin position="62"/>
        <end position="83"/>
    </location>
</feature>
<protein>
    <submittedName>
        <fullName evidence="6">ABC transporter, permease component</fullName>
    </submittedName>
    <submittedName>
        <fullName evidence="8">Energy-coupling factor transporter transmembrane protein EcfT</fullName>
    </submittedName>
</protein>
<feature type="transmembrane region" description="Helical" evidence="5">
    <location>
        <begin position="103"/>
        <end position="126"/>
    </location>
</feature>
<dbReference type="PANTHER" id="PTHR33514:SF13">
    <property type="entry name" value="PROTEIN ABCI12, CHLOROPLASTIC"/>
    <property type="match status" value="1"/>
</dbReference>
<dbReference type="STRING" id="137838.GCA_001458595_01790"/>
<sequence>MKSISLYEDKKSIINILDPMSKIIYIITALIVPFFIGSKIASVIFIGMSIIILLIGKVLKKVVPILGFSSIVVLSVFIIQGLFRSGNVNPLFAIGPAVFYKEGLIFALDIGINILNILLSFCILVLTTNPSDLIESFVRIGLSPRIGYVFISVFQIIPQMTETMATITDAQRSRGMETDGNLITRVKAFFPLISPVVMSSLINTKERAIALEVRGFNAKEKKTFLNEEVKTKGDIFIKIILILTIIISIIWRGYLWLK</sequence>
<proteinExistence type="predicted"/>
<reference evidence="8 10" key="1">
    <citation type="submission" date="2017-10" db="EMBL/GenBank/DDBJ databases">
        <title>Effective Description of Clostridium neonatale sp. nov. linked to necrotizing enterocolitis in neonates and a clarification of species assignable to the genus Clostridium (Prazmowski 1880) emend. Lawson and Rainey 2016.</title>
        <authorList>
            <person name="Bernard K."/>
            <person name="Burdz T."/>
            <person name="Wiebe D."/>
            <person name="Balcewich B."/>
            <person name="Alfa M."/>
            <person name="Bernier A.-M."/>
        </authorList>
    </citation>
    <scope>NUCLEOTIDE SEQUENCE [LARGE SCALE GENOMIC DNA]</scope>
    <source>
        <strain evidence="8 10">LCDC99A005</strain>
    </source>
</reference>
<dbReference type="PANTHER" id="PTHR33514">
    <property type="entry name" value="PROTEIN ABCI12, CHLOROPLASTIC"/>
    <property type="match status" value="1"/>
</dbReference>
<dbReference type="OrthoDB" id="166227at2"/>
<reference evidence="7" key="4">
    <citation type="submission" date="2022-10" db="EMBL/GenBank/DDBJ databases">
        <authorList>
            <person name="Aires J."/>
            <person name="Mesa V."/>
        </authorList>
    </citation>
    <scope>NUCLEOTIDE SEQUENCE</scope>
    <source>
        <strain evidence="7">Clostridium neonatale JD116</strain>
    </source>
</reference>
<gene>
    <name evidence="9" type="primary">ecfT_3</name>
    <name evidence="7" type="ORF">CNEO2_1350004</name>
    <name evidence="6" type="ORF">CNEO_44095</name>
    <name evidence="9" type="ORF">CNEONATNEC25_01455</name>
    <name evidence="8" type="ORF">CQ394_01705</name>
</gene>
<dbReference type="CDD" id="cd16914">
    <property type="entry name" value="EcfT"/>
    <property type="match status" value="1"/>
</dbReference>
<dbReference type="EMBL" id="CAKJVE010000004">
    <property type="protein sequence ID" value="CAG9709246.1"/>
    <property type="molecule type" value="Genomic_DNA"/>
</dbReference>
<dbReference type="Proteomes" id="UP000789738">
    <property type="component" value="Unassembled WGS sequence"/>
</dbReference>
<keyword evidence="10" id="KW-1185">Reference proteome</keyword>
<dbReference type="EMBL" id="PDCJ01000001">
    <property type="protein sequence ID" value="PEG30463.1"/>
    <property type="molecule type" value="Genomic_DNA"/>
</dbReference>
<reference evidence="6" key="3">
    <citation type="submission" date="2021-10" db="EMBL/GenBank/DDBJ databases">
        <authorList>
            <person name="Mesa V."/>
        </authorList>
    </citation>
    <scope>NUCLEOTIDE SEQUENCE</scope>
    <source>
        <strain evidence="6">CC3_PB</strain>
    </source>
</reference>
<evidence type="ECO:0000256" key="5">
    <source>
        <dbReference type="SAM" id="Phobius"/>
    </source>
</evidence>
<evidence type="ECO:0000313" key="8">
    <source>
        <dbReference type="EMBL" id="PEG30463.1"/>
    </source>
</evidence>
<evidence type="ECO:0000313" key="9">
    <source>
        <dbReference type="EMBL" id="VCT83857.1"/>
    </source>
</evidence>
<evidence type="ECO:0000313" key="6">
    <source>
        <dbReference type="EMBL" id="CAG9709246.1"/>
    </source>
</evidence>
<dbReference type="EMBL" id="UWJD01000001">
    <property type="protein sequence ID" value="VCT83857.1"/>
    <property type="molecule type" value="Genomic_DNA"/>
</dbReference>
<evidence type="ECO:0000313" key="7">
    <source>
        <dbReference type="EMBL" id="CAI3542438.1"/>
    </source>
</evidence>
<dbReference type="Proteomes" id="UP000431451">
    <property type="component" value="Unassembled WGS sequence"/>
</dbReference>
<dbReference type="Proteomes" id="UP001189143">
    <property type="component" value="Unassembled WGS sequence"/>
</dbReference>
<organism evidence="8 10">
    <name type="scientific">Clostridium neonatale</name>
    <dbReference type="NCBI Taxonomy" id="137838"/>
    <lineage>
        <taxon>Bacteria</taxon>
        <taxon>Bacillati</taxon>
        <taxon>Bacillota</taxon>
        <taxon>Clostridia</taxon>
        <taxon>Eubacteriales</taxon>
        <taxon>Clostridiaceae</taxon>
        <taxon>Clostridium</taxon>
    </lineage>
</organism>
<accession>A0A2A7MGA6</accession>
<dbReference type="AlphaFoldDB" id="A0A2A7MGA6"/>
<keyword evidence="3 5" id="KW-1133">Transmembrane helix</keyword>
<dbReference type="GO" id="GO:0005886">
    <property type="term" value="C:plasma membrane"/>
    <property type="evidence" value="ECO:0007669"/>
    <property type="project" value="UniProtKB-ARBA"/>
</dbReference>
<name>A0A2A7MGA6_9CLOT</name>
<evidence type="ECO:0000256" key="4">
    <source>
        <dbReference type="ARBA" id="ARBA00023136"/>
    </source>
</evidence>
<keyword evidence="2 5" id="KW-0812">Transmembrane</keyword>
<dbReference type="Proteomes" id="UP000220840">
    <property type="component" value="Unassembled WGS sequence"/>
</dbReference>
<dbReference type="GeneID" id="68876804"/>
<evidence type="ECO:0000256" key="1">
    <source>
        <dbReference type="ARBA" id="ARBA00004141"/>
    </source>
</evidence>
<dbReference type="Pfam" id="PF02361">
    <property type="entry name" value="CbiQ"/>
    <property type="match status" value="1"/>
</dbReference>
<comment type="subcellular location">
    <subcellularLocation>
        <location evidence="1">Membrane</location>
        <topology evidence="1">Multi-pass membrane protein</topology>
    </subcellularLocation>
</comment>
<dbReference type="RefSeq" id="WP_058294637.1">
    <property type="nucleotide sequence ID" value="NZ_CAKJVD010000006.1"/>
</dbReference>
<feature type="transmembrane region" description="Helical" evidence="5">
    <location>
        <begin position="23"/>
        <end position="55"/>
    </location>
</feature>
<dbReference type="EMBL" id="CAMTCP010000039">
    <property type="protein sequence ID" value="CAI3542438.1"/>
    <property type="molecule type" value="Genomic_DNA"/>
</dbReference>
<dbReference type="InterPro" id="IPR003339">
    <property type="entry name" value="ABC/ECF_trnsptr_transmembrane"/>
</dbReference>
<feature type="transmembrane region" description="Helical" evidence="5">
    <location>
        <begin position="235"/>
        <end position="257"/>
    </location>
</feature>